<evidence type="ECO:0000256" key="1">
    <source>
        <dbReference type="SAM" id="SignalP"/>
    </source>
</evidence>
<keyword evidence="1" id="KW-0732">Signal</keyword>
<feature type="chain" id="PRO_5037847443" description="SH3 domain-containing protein" evidence="1">
    <location>
        <begin position="32"/>
        <end position="129"/>
    </location>
</feature>
<dbReference type="AlphaFoldDB" id="A0A919VY25"/>
<protein>
    <recommendedName>
        <fullName evidence="4">SH3 domain-containing protein</fullName>
    </recommendedName>
</protein>
<proteinExistence type="predicted"/>
<accession>A0A919VY25</accession>
<keyword evidence="3" id="KW-1185">Reference proteome</keyword>
<gene>
    <name evidence="2" type="ORF">Aau02nite_88320</name>
</gene>
<comment type="caution">
    <text evidence="2">The sequence shown here is derived from an EMBL/GenBank/DDBJ whole genome shotgun (WGS) entry which is preliminary data.</text>
</comment>
<feature type="signal peptide" evidence="1">
    <location>
        <begin position="1"/>
        <end position="31"/>
    </location>
</feature>
<evidence type="ECO:0000313" key="2">
    <source>
        <dbReference type="EMBL" id="GIM79962.1"/>
    </source>
</evidence>
<evidence type="ECO:0008006" key="4">
    <source>
        <dbReference type="Google" id="ProtNLM"/>
    </source>
</evidence>
<dbReference type="Proteomes" id="UP000681340">
    <property type="component" value="Unassembled WGS sequence"/>
</dbReference>
<name>A0A919VY25_9ACTN</name>
<sequence>MQKGLSRPLTVAAAIAVATFGALVAPAPASAHWSCGRAAPSDRDSSGNHHTLYDDQDAYVGSTETCAISATNIDSRHSLDYHCFTLDYRWDDNEWTWTYVVVVGTNKRGWIPNWALADYGSDVRCTGDT</sequence>
<evidence type="ECO:0000313" key="3">
    <source>
        <dbReference type="Proteomes" id="UP000681340"/>
    </source>
</evidence>
<organism evidence="2 3">
    <name type="scientific">Actinoplanes auranticolor</name>
    <dbReference type="NCBI Taxonomy" id="47988"/>
    <lineage>
        <taxon>Bacteria</taxon>
        <taxon>Bacillati</taxon>
        <taxon>Actinomycetota</taxon>
        <taxon>Actinomycetes</taxon>
        <taxon>Micromonosporales</taxon>
        <taxon>Micromonosporaceae</taxon>
        <taxon>Actinoplanes</taxon>
    </lineage>
</organism>
<reference evidence="2" key="1">
    <citation type="submission" date="2021-03" db="EMBL/GenBank/DDBJ databases">
        <title>Whole genome shotgun sequence of Actinoplanes auranticolor NBRC 12245.</title>
        <authorList>
            <person name="Komaki H."/>
            <person name="Tamura T."/>
        </authorList>
    </citation>
    <scope>NUCLEOTIDE SEQUENCE</scope>
    <source>
        <strain evidence="2">NBRC 12245</strain>
    </source>
</reference>
<dbReference type="EMBL" id="BOQL01000086">
    <property type="protein sequence ID" value="GIM79962.1"/>
    <property type="molecule type" value="Genomic_DNA"/>
</dbReference>